<evidence type="ECO:0000313" key="9">
    <source>
        <dbReference type="Proteomes" id="UP000559987"/>
    </source>
</evidence>
<accession>A0A839ULI4</accession>
<evidence type="ECO:0000256" key="4">
    <source>
        <dbReference type="ARBA" id="ARBA00022833"/>
    </source>
</evidence>
<evidence type="ECO:0000256" key="3">
    <source>
        <dbReference type="ARBA" id="ARBA00022801"/>
    </source>
</evidence>
<keyword evidence="1 6" id="KW-0645">Protease</keyword>
<name>A0A839ULI4_9GAMM</name>
<keyword evidence="2" id="KW-0479">Metal-binding</keyword>
<evidence type="ECO:0000256" key="2">
    <source>
        <dbReference type="ARBA" id="ARBA00022723"/>
    </source>
</evidence>
<dbReference type="GO" id="GO:0046872">
    <property type="term" value="F:metal ion binding"/>
    <property type="evidence" value="ECO:0007669"/>
    <property type="project" value="UniProtKB-KW"/>
</dbReference>
<keyword evidence="4 6" id="KW-0862">Zinc</keyword>
<keyword evidence="9" id="KW-1185">Reference proteome</keyword>
<dbReference type="AlphaFoldDB" id="A0A839ULI4"/>
<dbReference type="EMBL" id="JACHXZ010000003">
    <property type="protein sequence ID" value="MBB3169034.1"/>
    <property type="molecule type" value="Genomic_DNA"/>
</dbReference>
<comment type="similarity">
    <text evidence="6">Belongs to the peptidase M48 family.</text>
</comment>
<feature type="domain" description="Peptidase M48" evidence="7">
    <location>
        <begin position="83"/>
        <end position="143"/>
    </location>
</feature>
<dbReference type="Gene3D" id="3.30.2010.10">
    <property type="entry name" value="Metalloproteases ('zincins'), catalytic domain"/>
    <property type="match status" value="1"/>
</dbReference>
<comment type="caution">
    <text evidence="8">The sequence shown here is derived from an EMBL/GenBank/DDBJ whole genome shotgun (WGS) entry which is preliminary data.</text>
</comment>
<comment type="cofactor">
    <cofactor evidence="6">
        <name>Zn(2+)</name>
        <dbReference type="ChEBI" id="CHEBI:29105"/>
    </cofactor>
    <text evidence="6">Binds 1 zinc ion per subunit.</text>
</comment>
<protein>
    <recommendedName>
        <fullName evidence="7">Peptidase M48 domain-containing protein</fullName>
    </recommendedName>
</protein>
<keyword evidence="3 6" id="KW-0378">Hydrolase</keyword>
<keyword evidence="5 6" id="KW-0482">Metalloprotease</keyword>
<proteinExistence type="inferred from homology"/>
<evidence type="ECO:0000256" key="1">
    <source>
        <dbReference type="ARBA" id="ARBA00022670"/>
    </source>
</evidence>
<dbReference type="Proteomes" id="UP000559987">
    <property type="component" value="Unassembled WGS sequence"/>
</dbReference>
<gene>
    <name evidence="8" type="ORF">FHS30_002242</name>
</gene>
<sequence length="435" mass="49298">MAKVELILDRSDQTARALAPLPYHRAICEFLQAQEPDLWKWFSSDNYSDQLIESQKLELLKSTVRLSSDNHPQLYARAIQARDALGISLPLTLYQAQASGNGLNAMLSFFPNELVIVLQGDWAKHHSEQELLAVFGHEIAHHKLYTEQDGQFFTTMRILSWCQQQPDCSAPYVESYRRYQLFTEVYADLGSQVVTGEWQSSVANLIKVTTGVSEVSVDDYVAQADEVLAKHKIGSQQTSHPEIFLRAKILHSLHQAQHKNSWNAKAWQTETQQLVIGPLDVVSLDLLDQQLLTEASLQLINLYTANTCFQTDTIEALAQEFFPEFTWPTPALKQALDTVEASNSEPSYRDTLTKVLDHCSDNTREYLSFVLLDFACADPDCQPDSYSHALRLAQQLGFENNFEPLFRKELKMKKEEVAKLLANSISTAEEADDHE</sequence>
<evidence type="ECO:0000313" key="8">
    <source>
        <dbReference type="EMBL" id="MBB3169034.1"/>
    </source>
</evidence>
<dbReference type="InterPro" id="IPR001915">
    <property type="entry name" value="Peptidase_M48"/>
</dbReference>
<dbReference type="Pfam" id="PF01435">
    <property type="entry name" value="Peptidase_M48"/>
    <property type="match status" value="1"/>
</dbReference>
<evidence type="ECO:0000256" key="6">
    <source>
        <dbReference type="RuleBase" id="RU003983"/>
    </source>
</evidence>
<dbReference type="GO" id="GO:0004222">
    <property type="term" value="F:metalloendopeptidase activity"/>
    <property type="evidence" value="ECO:0007669"/>
    <property type="project" value="InterPro"/>
</dbReference>
<dbReference type="RefSeq" id="WP_183910531.1">
    <property type="nucleotide sequence ID" value="NZ_JACHXZ010000003.1"/>
</dbReference>
<evidence type="ECO:0000259" key="7">
    <source>
        <dbReference type="Pfam" id="PF01435"/>
    </source>
</evidence>
<evidence type="ECO:0000256" key="5">
    <source>
        <dbReference type="ARBA" id="ARBA00023049"/>
    </source>
</evidence>
<dbReference type="GO" id="GO:0006508">
    <property type="term" value="P:proteolysis"/>
    <property type="evidence" value="ECO:0007669"/>
    <property type="project" value="UniProtKB-KW"/>
</dbReference>
<organism evidence="8 9">
    <name type="scientific">Simiduia aestuariiviva</name>
    <dbReference type="NCBI Taxonomy" id="1510459"/>
    <lineage>
        <taxon>Bacteria</taxon>
        <taxon>Pseudomonadati</taxon>
        <taxon>Pseudomonadota</taxon>
        <taxon>Gammaproteobacteria</taxon>
        <taxon>Cellvibrionales</taxon>
        <taxon>Cellvibrionaceae</taxon>
        <taxon>Simiduia</taxon>
    </lineage>
</organism>
<reference evidence="8 9" key="1">
    <citation type="submission" date="2020-08" db="EMBL/GenBank/DDBJ databases">
        <title>Genomic Encyclopedia of Type Strains, Phase III (KMG-III): the genomes of soil and plant-associated and newly described type strains.</title>
        <authorList>
            <person name="Whitman W."/>
        </authorList>
    </citation>
    <scope>NUCLEOTIDE SEQUENCE [LARGE SCALE GENOMIC DNA]</scope>
    <source>
        <strain evidence="8 9">CECT 8571</strain>
    </source>
</reference>